<dbReference type="AlphaFoldDB" id="A0A2P5C2H6"/>
<evidence type="ECO:0000256" key="2">
    <source>
        <dbReference type="RuleBase" id="RU003690"/>
    </source>
</evidence>
<comment type="caution">
    <text evidence="3">The sequence shown here is derived from an EMBL/GenBank/DDBJ whole genome shotgun (WGS) entry which is preliminary data.</text>
</comment>
<dbReference type="Gene3D" id="3.20.20.80">
    <property type="entry name" value="Glycosidases"/>
    <property type="match status" value="1"/>
</dbReference>
<dbReference type="STRING" id="3476.A0A2P5C2H6"/>
<dbReference type="OrthoDB" id="65569at2759"/>
<name>A0A2P5C2H6_PARAD</name>
<dbReference type="PANTHER" id="PTHR10353">
    <property type="entry name" value="GLYCOSYL HYDROLASE"/>
    <property type="match status" value="1"/>
</dbReference>
<protein>
    <submittedName>
        <fullName evidence="3">Glycoside hydrolase</fullName>
    </submittedName>
</protein>
<evidence type="ECO:0000313" key="4">
    <source>
        <dbReference type="Proteomes" id="UP000237105"/>
    </source>
</evidence>
<accession>A0A2P5C2H6</accession>
<dbReference type="Proteomes" id="UP000237105">
    <property type="component" value="Unassembled WGS sequence"/>
</dbReference>
<dbReference type="SUPFAM" id="SSF51445">
    <property type="entry name" value="(Trans)glycosidases"/>
    <property type="match status" value="1"/>
</dbReference>
<dbReference type="InterPro" id="IPR001360">
    <property type="entry name" value="Glyco_hydro_1"/>
</dbReference>
<dbReference type="GO" id="GO:0005975">
    <property type="term" value="P:carbohydrate metabolic process"/>
    <property type="evidence" value="ECO:0007669"/>
    <property type="project" value="InterPro"/>
</dbReference>
<evidence type="ECO:0000256" key="1">
    <source>
        <dbReference type="ARBA" id="ARBA00010838"/>
    </source>
</evidence>
<keyword evidence="3" id="KW-0378">Hydrolase</keyword>
<reference evidence="4" key="1">
    <citation type="submission" date="2016-06" db="EMBL/GenBank/DDBJ databases">
        <title>Parallel loss of symbiosis genes in relatives of nitrogen-fixing non-legume Parasponia.</title>
        <authorList>
            <person name="Van Velzen R."/>
            <person name="Holmer R."/>
            <person name="Bu F."/>
            <person name="Rutten L."/>
            <person name="Van Zeijl A."/>
            <person name="Liu W."/>
            <person name="Santuari L."/>
            <person name="Cao Q."/>
            <person name="Sharma T."/>
            <person name="Shen D."/>
            <person name="Roswanjaya Y."/>
            <person name="Wardhani T."/>
            <person name="Kalhor M.S."/>
            <person name="Jansen J."/>
            <person name="Van den Hoogen J."/>
            <person name="Gungor B."/>
            <person name="Hartog M."/>
            <person name="Hontelez J."/>
            <person name="Verver J."/>
            <person name="Yang W.-C."/>
            <person name="Schijlen E."/>
            <person name="Repin R."/>
            <person name="Schilthuizen M."/>
            <person name="Schranz E."/>
            <person name="Heidstra R."/>
            <person name="Miyata K."/>
            <person name="Fedorova E."/>
            <person name="Kohlen W."/>
            <person name="Bisseling T."/>
            <person name="Smit S."/>
            <person name="Geurts R."/>
        </authorList>
    </citation>
    <scope>NUCLEOTIDE SEQUENCE [LARGE SCALE GENOMIC DNA]</scope>
    <source>
        <strain evidence="4">cv. WU1-14</strain>
    </source>
</reference>
<dbReference type="GO" id="GO:0008422">
    <property type="term" value="F:beta-glucosidase activity"/>
    <property type="evidence" value="ECO:0007669"/>
    <property type="project" value="TreeGrafter"/>
</dbReference>
<comment type="similarity">
    <text evidence="1 2">Belongs to the glycosyl hydrolase 1 family.</text>
</comment>
<dbReference type="PRINTS" id="PR00131">
    <property type="entry name" value="GLHYDRLASE1"/>
</dbReference>
<dbReference type="EMBL" id="JXTB01000185">
    <property type="protein sequence ID" value="PON55268.1"/>
    <property type="molecule type" value="Genomic_DNA"/>
</dbReference>
<evidence type="ECO:0000313" key="3">
    <source>
        <dbReference type="EMBL" id="PON55268.1"/>
    </source>
</evidence>
<sequence>MISAFLCRVLDPLVFGDYPKIMKENAGSRIPNFTKLESTMVKGAFDFIGVIHYTTCKIKDNPTSLMAELRDFDSDKAVTIIRDYDVTDYGIPIQPWGLEGVLDYLKQVYGNPPVFIYENGQQMLRTSSLEDTSRLEYVQAYIGGVLNAMRNGSNTRGYFVWSFLDVFELFEGFKYTAGLVRVDVDDPELKRYPKLSAHWFSQFLKSKTMVDRVQVIKSEENLLNLPS</sequence>
<dbReference type="InterPro" id="IPR017853">
    <property type="entry name" value="GH"/>
</dbReference>
<proteinExistence type="inferred from homology"/>
<dbReference type="Pfam" id="PF00232">
    <property type="entry name" value="Glyco_hydro_1"/>
    <property type="match status" value="1"/>
</dbReference>
<dbReference type="PANTHER" id="PTHR10353:SF29">
    <property type="entry name" value="BETA-GLUCOSIDASE 11"/>
    <property type="match status" value="1"/>
</dbReference>
<keyword evidence="4" id="KW-1185">Reference proteome</keyword>
<gene>
    <name evidence="3" type="ORF">PanWU01x14_189570</name>
</gene>
<organism evidence="3 4">
    <name type="scientific">Parasponia andersonii</name>
    <name type="common">Sponia andersonii</name>
    <dbReference type="NCBI Taxonomy" id="3476"/>
    <lineage>
        <taxon>Eukaryota</taxon>
        <taxon>Viridiplantae</taxon>
        <taxon>Streptophyta</taxon>
        <taxon>Embryophyta</taxon>
        <taxon>Tracheophyta</taxon>
        <taxon>Spermatophyta</taxon>
        <taxon>Magnoliopsida</taxon>
        <taxon>eudicotyledons</taxon>
        <taxon>Gunneridae</taxon>
        <taxon>Pentapetalae</taxon>
        <taxon>rosids</taxon>
        <taxon>fabids</taxon>
        <taxon>Rosales</taxon>
        <taxon>Cannabaceae</taxon>
        <taxon>Parasponia</taxon>
    </lineage>
</organism>